<dbReference type="EMBL" id="MU154557">
    <property type="protein sequence ID" value="KAF9495974.1"/>
    <property type="molecule type" value="Genomic_DNA"/>
</dbReference>
<comment type="caution">
    <text evidence="1">The sequence shown here is derived from an EMBL/GenBank/DDBJ whole genome shotgun (WGS) entry which is preliminary data.</text>
</comment>
<dbReference type="Proteomes" id="UP000807025">
    <property type="component" value="Unassembled WGS sequence"/>
</dbReference>
<gene>
    <name evidence="1" type="ORF">BDN71DRAFT_809990</name>
</gene>
<protein>
    <submittedName>
        <fullName evidence="1">Uncharacterized protein</fullName>
    </submittedName>
</protein>
<keyword evidence="2" id="KW-1185">Reference proteome</keyword>
<proteinExistence type="predicted"/>
<sequence>MERTSSGRIRPDRAASWPCLIWRRRRPWTETMKTMVGCRTTPLMAGWMTPPLRGVCLRKPPRLPSQECRPREASETPPSTVSNRLWLLPLTALLQTSSVLPAALALRITPYSIWTRTLTTWTSIRLPLKLRRHKRCRT</sequence>
<dbReference type="AlphaFoldDB" id="A0A9P6A156"/>
<name>A0A9P6A156_PLEER</name>
<accession>A0A9P6A156</accession>
<organism evidence="1 2">
    <name type="scientific">Pleurotus eryngii</name>
    <name type="common">Boletus of the steppes</name>
    <dbReference type="NCBI Taxonomy" id="5323"/>
    <lineage>
        <taxon>Eukaryota</taxon>
        <taxon>Fungi</taxon>
        <taxon>Dikarya</taxon>
        <taxon>Basidiomycota</taxon>
        <taxon>Agaricomycotina</taxon>
        <taxon>Agaricomycetes</taxon>
        <taxon>Agaricomycetidae</taxon>
        <taxon>Agaricales</taxon>
        <taxon>Pleurotineae</taxon>
        <taxon>Pleurotaceae</taxon>
        <taxon>Pleurotus</taxon>
    </lineage>
</organism>
<evidence type="ECO:0000313" key="1">
    <source>
        <dbReference type="EMBL" id="KAF9495974.1"/>
    </source>
</evidence>
<evidence type="ECO:0000313" key="2">
    <source>
        <dbReference type="Proteomes" id="UP000807025"/>
    </source>
</evidence>
<reference evidence="1" key="1">
    <citation type="submission" date="2020-11" db="EMBL/GenBank/DDBJ databases">
        <authorList>
            <consortium name="DOE Joint Genome Institute"/>
            <person name="Ahrendt S."/>
            <person name="Riley R."/>
            <person name="Andreopoulos W."/>
            <person name="Labutti K."/>
            <person name="Pangilinan J."/>
            <person name="Ruiz-Duenas F.J."/>
            <person name="Barrasa J.M."/>
            <person name="Sanchez-Garcia M."/>
            <person name="Camarero S."/>
            <person name="Miyauchi S."/>
            <person name="Serrano A."/>
            <person name="Linde D."/>
            <person name="Babiker R."/>
            <person name="Drula E."/>
            <person name="Ayuso-Fernandez I."/>
            <person name="Pacheco R."/>
            <person name="Padilla G."/>
            <person name="Ferreira P."/>
            <person name="Barriuso J."/>
            <person name="Kellner H."/>
            <person name="Castanera R."/>
            <person name="Alfaro M."/>
            <person name="Ramirez L."/>
            <person name="Pisabarro A.G."/>
            <person name="Kuo A."/>
            <person name="Tritt A."/>
            <person name="Lipzen A."/>
            <person name="He G."/>
            <person name="Yan M."/>
            <person name="Ng V."/>
            <person name="Cullen D."/>
            <person name="Martin F."/>
            <person name="Rosso M.-N."/>
            <person name="Henrissat B."/>
            <person name="Hibbett D."/>
            <person name="Martinez A.T."/>
            <person name="Grigoriev I.V."/>
        </authorList>
    </citation>
    <scope>NUCLEOTIDE SEQUENCE</scope>
    <source>
        <strain evidence="1">ATCC 90797</strain>
    </source>
</reference>